<dbReference type="Pfam" id="PF08264">
    <property type="entry name" value="Anticodon_1"/>
    <property type="match status" value="1"/>
</dbReference>
<feature type="coiled-coil region" evidence="13">
    <location>
        <begin position="867"/>
        <end position="929"/>
    </location>
</feature>
<evidence type="ECO:0000259" key="16">
    <source>
        <dbReference type="Pfam" id="PF10458"/>
    </source>
</evidence>
<dbReference type="PANTHER" id="PTHR11946:SF93">
    <property type="entry name" value="VALINE--TRNA LIGASE, CHLOROPLASTIC_MITOCHONDRIAL 2"/>
    <property type="match status" value="1"/>
</dbReference>
<dbReference type="AlphaFoldDB" id="A0A1V8M2E7"/>
<evidence type="ECO:0000256" key="6">
    <source>
        <dbReference type="ARBA" id="ARBA00022840"/>
    </source>
</evidence>
<dbReference type="Pfam" id="PF10458">
    <property type="entry name" value="Val_tRNA-synt_C"/>
    <property type="match status" value="1"/>
</dbReference>
<comment type="subunit">
    <text evidence="2 13">Monomer.</text>
</comment>
<keyword evidence="7 13" id="KW-0648">Protein biosynthesis</keyword>
<keyword evidence="18" id="KW-1185">Reference proteome</keyword>
<dbReference type="InterPro" id="IPR013155">
    <property type="entry name" value="M/V/L/I-tRNA-synth_anticd-bd"/>
</dbReference>
<name>A0A1V8M2E7_9GAMM</name>
<evidence type="ECO:0000256" key="9">
    <source>
        <dbReference type="ARBA" id="ARBA00023146"/>
    </source>
</evidence>
<keyword evidence="6 13" id="KW-0067">ATP-binding</keyword>
<dbReference type="GO" id="GO:0005524">
    <property type="term" value="F:ATP binding"/>
    <property type="evidence" value="ECO:0007669"/>
    <property type="project" value="UniProtKB-UniRule"/>
</dbReference>
<dbReference type="SUPFAM" id="SSF47323">
    <property type="entry name" value="Anticodon-binding domain of a subclass of class I aminoacyl-tRNA synthetases"/>
    <property type="match status" value="1"/>
</dbReference>
<comment type="catalytic activity">
    <reaction evidence="10 13">
        <text>tRNA(Val) + L-valine + ATP = L-valyl-tRNA(Val) + AMP + diphosphate</text>
        <dbReference type="Rhea" id="RHEA:10704"/>
        <dbReference type="Rhea" id="RHEA-COMP:9672"/>
        <dbReference type="Rhea" id="RHEA-COMP:9708"/>
        <dbReference type="ChEBI" id="CHEBI:30616"/>
        <dbReference type="ChEBI" id="CHEBI:33019"/>
        <dbReference type="ChEBI" id="CHEBI:57762"/>
        <dbReference type="ChEBI" id="CHEBI:78442"/>
        <dbReference type="ChEBI" id="CHEBI:78537"/>
        <dbReference type="ChEBI" id="CHEBI:456215"/>
        <dbReference type="EC" id="6.1.1.9"/>
    </reaction>
</comment>
<comment type="function">
    <text evidence="11 13">Catalyzes the attachment of valine to tRNA(Val). As ValRS can inadvertently accommodate and process structurally similar amino acids such as threonine, to avoid such errors, it has a 'posttransfer' editing activity that hydrolyzes mischarged Thr-tRNA(Val) in a tRNA-dependent manner.</text>
</comment>
<feature type="short sequence motif" description="'KMSKS' region" evidence="13">
    <location>
        <begin position="539"/>
        <end position="543"/>
    </location>
</feature>
<dbReference type="FunFam" id="1.10.287.380:FF:000001">
    <property type="entry name" value="Valine--tRNA ligase"/>
    <property type="match status" value="1"/>
</dbReference>
<feature type="short sequence motif" description="'HIGH' region" evidence="13">
    <location>
        <begin position="40"/>
        <end position="50"/>
    </location>
</feature>
<keyword evidence="4 13" id="KW-0436">Ligase</keyword>
<dbReference type="GO" id="GO:0004832">
    <property type="term" value="F:valine-tRNA ligase activity"/>
    <property type="evidence" value="ECO:0007669"/>
    <property type="project" value="UniProtKB-UniRule"/>
</dbReference>
<feature type="domain" description="Valyl-tRNA synthetase tRNA-binding arm" evidence="16">
    <location>
        <begin position="872"/>
        <end position="933"/>
    </location>
</feature>
<dbReference type="InterPro" id="IPR010978">
    <property type="entry name" value="tRNA-bd_arm"/>
</dbReference>
<sequence>MEKTYNPAAIEQHWYTTWEEKNYFAPRQEGKSFCIMIPPPNVTGSLHMGHAFQDTIMDALTRYHRMKGYNTLWQPGTDHAGIATQMVVERLINQEGKTRHDYGREKFIERIWDWKEESGGTITKQLRRMGASLDWSRERFTMDDGLSEAVKEVFISLYEEGLIYRGKRLVNWDPVLHTAVSDLEVLSEEENGSMWHMRYPLSNGSGHLIVATTRPETMLGDAAVAIHPNDERYKHLLGEFIKLPLSGRLIPIIADEYVDPEFGTGCVKITPAHDFNDYEVWTRHKEISAIQNQIHGGLINIFTVDAAIRANEEEEQDLIPAQYIGLDRVAARKQIVADLDSLGLLEKIDDHKLMVPRGDRSGSIIEPLLTDQWYVKVAPLAEPALEAVKSGEIQFVPDNWKNTYYDWMNNIQDWCISRQIWWGHRIPAWYDELGNIYVGRTEQDVREKHNLTDGYALKQDEDVLDTWFSSALWPFSTLGWPEKTPELEQHYPGAVLVTGFDIIFFWVARMIMMGKKFMGDVPFKKVYIHGLVRDAEGQKMSKSKGNVLDPIDLIDGICLEDLVTKRVSGMMQPHLAEKIEKATRKAFPAGIPSYGTDALRFTFASLASTGRDIRLDSGRIEGYRNFCNKLWNAARFVLMNTEEQDCGVTGGVLECSQTDKWIVSRLNQVIATTSDAIENYRFDHAAQEIYEFIWNDYCDWYLELSKISLQSDNEALQRGTRKTLLTVLETVLRLAHPIMPFITEEIWQRVAPLAGVNAATIMLQAYPESDTAQIDQQAIATTEWTKQFILGVRRIRGEMNIAPGKPLPVLLENISILDQQYLPHARIYLQKLGRIESITCLETHETAPESAIALVGELRILIPMAGLIDKVAEMNRLEKEIARLEKDLPRIEGKLNNPKFVDKAPANVIDKEKEKLVNIQSSLTNFNQQLQKIRLL</sequence>
<evidence type="ECO:0000256" key="3">
    <source>
        <dbReference type="ARBA" id="ARBA00022490"/>
    </source>
</evidence>
<evidence type="ECO:0000256" key="13">
    <source>
        <dbReference type="HAMAP-Rule" id="MF_02004"/>
    </source>
</evidence>
<evidence type="ECO:0000256" key="12">
    <source>
        <dbReference type="ARBA" id="ARBA00060830"/>
    </source>
</evidence>
<evidence type="ECO:0000256" key="11">
    <source>
        <dbReference type="ARBA" id="ARBA00055630"/>
    </source>
</evidence>
<keyword evidence="8 13" id="KW-0175">Coiled coil</keyword>
<reference evidence="17 18" key="1">
    <citation type="submission" date="2015-12" db="EMBL/GenBank/DDBJ databases">
        <authorList>
            <person name="Shamseldin A."/>
            <person name="Moawad H."/>
            <person name="Abd El-Rahim W.M."/>
            <person name="Sadowsky M.J."/>
        </authorList>
    </citation>
    <scope>NUCLEOTIDE SEQUENCE [LARGE SCALE GENOMIC DNA]</scope>
    <source>
        <strain evidence="17 18">WF1</strain>
    </source>
</reference>
<evidence type="ECO:0000259" key="15">
    <source>
        <dbReference type="Pfam" id="PF08264"/>
    </source>
</evidence>
<dbReference type="InterPro" id="IPR009008">
    <property type="entry name" value="Val/Leu/Ile-tRNA-synth_edit"/>
</dbReference>
<comment type="domain">
    <text evidence="13">The C-terminal coiled-coil domain is crucial for aminoacylation activity.</text>
</comment>
<comment type="similarity">
    <text evidence="12 13">Belongs to the class-I aminoacyl-tRNA synthetase family. ValS type 1 subfamily.</text>
</comment>
<dbReference type="RefSeq" id="WP_080523974.1">
    <property type="nucleotide sequence ID" value="NZ_LPUF01000003.1"/>
</dbReference>
<dbReference type="SUPFAM" id="SSF46589">
    <property type="entry name" value="tRNA-binding arm"/>
    <property type="match status" value="1"/>
</dbReference>
<dbReference type="SUPFAM" id="SSF52374">
    <property type="entry name" value="Nucleotidylyl transferase"/>
    <property type="match status" value="1"/>
</dbReference>
<dbReference type="InterPro" id="IPR033705">
    <property type="entry name" value="Anticodon_Ia_Val"/>
</dbReference>
<dbReference type="Gene3D" id="1.10.287.380">
    <property type="entry name" value="Valyl-tRNA synthetase, C-terminal domain"/>
    <property type="match status" value="1"/>
</dbReference>
<dbReference type="FunFam" id="1.10.730.10:FF:000007">
    <property type="entry name" value="Valine--tRNA ligase"/>
    <property type="match status" value="1"/>
</dbReference>
<dbReference type="PRINTS" id="PR00986">
    <property type="entry name" value="TRNASYNTHVAL"/>
</dbReference>
<dbReference type="NCBIfam" id="NF004349">
    <property type="entry name" value="PRK05729.1"/>
    <property type="match status" value="1"/>
</dbReference>
<dbReference type="InterPro" id="IPR014729">
    <property type="entry name" value="Rossmann-like_a/b/a_fold"/>
</dbReference>
<evidence type="ECO:0000256" key="8">
    <source>
        <dbReference type="ARBA" id="ARBA00023054"/>
    </source>
</evidence>
<dbReference type="CDD" id="cd00817">
    <property type="entry name" value="ValRS_core"/>
    <property type="match status" value="1"/>
</dbReference>
<dbReference type="InterPro" id="IPR002300">
    <property type="entry name" value="aa-tRNA-synth_Ia"/>
</dbReference>
<feature type="binding site" evidence="13">
    <location>
        <position position="542"/>
    </location>
    <ligand>
        <name>ATP</name>
        <dbReference type="ChEBI" id="CHEBI:30616"/>
    </ligand>
</feature>
<dbReference type="Gene3D" id="3.40.50.620">
    <property type="entry name" value="HUPs"/>
    <property type="match status" value="2"/>
</dbReference>
<dbReference type="Gene3D" id="3.90.740.10">
    <property type="entry name" value="Valyl/Leucyl/Isoleucyl-tRNA synthetase, editing domain"/>
    <property type="match status" value="1"/>
</dbReference>
<evidence type="ECO:0000256" key="2">
    <source>
        <dbReference type="ARBA" id="ARBA00011245"/>
    </source>
</evidence>
<evidence type="ECO:0000256" key="1">
    <source>
        <dbReference type="ARBA" id="ARBA00004496"/>
    </source>
</evidence>
<dbReference type="InterPro" id="IPR009080">
    <property type="entry name" value="tRNAsynth_Ia_anticodon-bd"/>
</dbReference>
<dbReference type="GO" id="GO:0005829">
    <property type="term" value="C:cytosol"/>
    <property type="evidence" value="ECO:0007669"/>
    <property type="project" value="TreeGrafter"/>
</dbReference>
<gene>
    <name evidence="13" type="primary">valS</name>
    <name evidence="17" type="ORF">AU255_16175</name>
</gene>
<comment type="domain">
    <text evidence="13">ValRS has two distinct active sites: one for aminoacylation and one for editing. The misactivated threonine is translocated from the active site to the editing site.</text>
</comment>
<dbReference type="InterPro" id="IPR037118">
    <property type="entry name" value="Val-tRNA_synth_C_sf"/>
</dbReference>
<dbReference type="Gene3D" id="1.10.730.10">
    <property type="entry name" value="Isoleucyl-tRNA Synthetase, Domain 1"/>
    <property type="match status" value="1"/>
</dbReference>
<dbReference type="PANTHER" id="PTHR11946">
    <property type="entry name" value="VALYL-TRNA SYNTHETASES"/>
    <property type="match status" value="1"/>
</dbReference>
<organism evidence="17 18">
    <name type="scientific">Methyloprofundus sedimenti</name>
    <dbReference type="NCBI Taxonomy" id="1420851"/>
    <lineage>
        <taxon>Bacteria</taxon>
        <taxon>Pseudomonadati</taxon>
        <taxon>Pseudomonadota</taxon>
        <taxon>Gammaproteobacteria</taxon>
        <taxon>Methylococcales</taxon>
        <taxon>Methylococcaceae</taxon>
        <taxon>Methyloprofundus</taxon>
    </lineage>
</organism>
<dbReference type="STRING" id="1420851.AU255_16175"/>
<feature type="domain" description="Methionyl/Valyl/Leucyl/Isoleucyl-tRNA synthetase anticodon-binding" evidence="15">
    <location>
        <begin position="659"/>
        <end position="810"/>
    </location>
</feature>
<keyword evidence="5 13" id="KW-0547">Nucleotide-binding</keyword>
<dbReference type="HAMAP" id="MF_02004">
    <property type="entry name" value="Val_tRNA_synth_type1"/>
    <property type="match status" value="1"/>
</dbReference>
<proteinExistence type="inferred from homology"/>
<dbReference type="EMBL" id="LPUF01000003">
    <property type="protein sequence ID" value="OQK15740.1"/>
    <property type="molecule type" value="Genomic_DNA"/>
</dbReference>
<feature type="domain" description="Aminoacyl-tRNA synthetase class Ia" evidence="14">
    <location>
        <begin position="14"/>
        <end position="616"/>
    </location>
</feature>
<evidence type="ECO:0000256" key="10">
    <source>
        <dbReference type="ARBA" id="ARBA00047552"/>
    </source>
</evidence>
<dbReference type="NCBIfam" id="TIGR00422">
    <property type="entry name" value="valS"/>
    <property type="match status" value="1"/>
</dbReference>
<keyword evidence="9 13" id="KW-0030">Aminoacyl-tRNA synthetase</keyword>
<dbReference type="InterPro" id="IPR019499">
    <property type="entry name" value="Val-tRNA_synth_tRNA-bd"/>
</dbReference>
<dbReference type="InterPro" id="IPR001412">
    <property type="entry name" value="aa-tRNA-synth_I_CS"/>
</dbReference>
<dbReference type="GO" id="GO:0006438">
    <property type="term" value="P:valyl-tRNA aminoacylation"/>
    <property type="evidence" value="ECO:0007669"/>
    <property type="project" value="UniProtKB-UniRule"/>
</dbReference>
<evidence type="ECO:0000313" key="17">
    <source>
        <dbReference type="EMBL" id="OQK15740.1"/>
    </source>
</evidence>
<evidence type="ECO:0000313" key="18">
    <source>
        <dbReference type="Proteomes" id="UP000191980"/>
    </source>
</evidence>
<dbReference type="OrthoDB" id="9810365at2"/>
<dbReference type="Proteomes" id="UP000191980">
    <property type="component" value="Unassembled WGS sequence"/>
</dbReference>
<dbReference type="FunFam" id="3.40.50.620:FF:000073">
    <property type="entry name" value="Valine--tRNA ligase"/>
    <property type="match status" value="1"/>
</dbReference>
<dbReference type="FunFam" id="3.40.50.620:FF:000032">
    <property type="entry name" value="Valine--tRNA ligase"/>
    <property type="match status" value="1"/>
</dbReference>
<evidence type="ECO:0000259" key="14">
    <source>
        <dbReference type="Pfam" id="PF00133"/>
    </source>
</evidence>
<dbReference type="InterPro" id="IPR002303">
    <property type="entry name" value="Valyl-tRNA_ligase"/>
</dbReference>
<dbReference type="CDD" id="cd07962">
    <property type="entry name" value="Anticodon_Ia_Val"/>
    <property type="match status" value="1"/>
</dbReference>
<evidence type="ECO:0000256" key="4">
    <source>
        <dbReference type="ARBA" id="ARBA00022598"/>
    </source>
</evidence>
<keyword evidence="3 13" id="KW-0963">Cytoplasm</keyword>
<dbReference type="PROSITE" id="PS00178">
    <property type="entry name" value="AA_TRNA_LIGASE_I"/>
    <property type="match status" value="1"/>
</dbReference>
<dbReference type="GO" id="GO:0002161">
    <property type="term" value="F:aminoacyl-tRNA deacylase activity"/>
    <property type="evidence" value="ECO:0007669"/>
    <property type="project" value="InterPro"/>
</dbReference>
<dbReference type="Pfam" id="PF00133">
    <property type="entry name" value="tRNA-synt_1"/>
    <property type="match status" value="1"/>
</dbReference>
<evidence type="ECO:0000256" key="7">
    <source>
        <dbReference type="ARBA" id="ARBA00022917"/>
    </source>
</evidence>
<comment type="subcellular location">
    <subcellularLocation>
        <location evidence="1 13">Cytoplasm</location>
    </subcellularLocation>
</comment>
<protein>
    <recommendedName>
        <fullName evidence="13">Valine--tRNA ligase</fullName>
        <ecNumber evidence="13">6.1.1.9</ecNumber>
    </recommendedName>
    <alternativeName>
        <fullName evidence="13">Valyl-tRNA synthetase</fullName>
        <shortName evidence="13">ValRS</shortName>
    </alternativeName>
</protein>
<dbReference type="EC" id="6.1.1.9" evidence="13"/>
<accession>A0A1V8M2E7</accession>
<evidence type="ECO:0000256" key="5">
    <source>
        <dbReference type="ARBA" id="ARBA00022741"/>
    </source>
</evidence>
<dbReference type="SUPFAM" id="SSF50677">
    <property type="entry name" value="ValRS/IleRS/LeuRS editing domain"/>
    <property type="match status" value="1"/>
</dbReference>
<comment type="caution">
    <text evidence="17">The sequence shown here is derived from an EMBL/GenBank/DDBJ whole genome shotgun (WGS) entry which is preliminary data.</text>
</comment>